<feature type="compositionally biased region" description="Low complexity" evidence="1">
    <location>
        <begin position="60"/>
        <end position="73"/>
    </location>
</feature>
<reference evidence="2 3" key="1">
    <citation type="submission" date="2023-01" db="EMBL/GenBank/DDBJ databases">
        <title>Analysis of 21 Apiospora genomes using comparative genomics revels a genus with tremendous synthesis potential of carbohydrate active enzymes and secondary metabolites.</title>
        <authorList>
            <person name="Sorensen T."/>
        </authorList>
    </citation>
    <scope>NUCLEOTIDE SEQUENCE [LARGE SCALE GENOMIC DNA]</scope>
    <source>
        <strain evidence="2 3">CBS 117206</strain>
    </source>
</reference>
<sequence>MSIDRQLYSSRHDAQGRPASSPGRGRLPDRRENESYMRHMRNASATSFTSSDEDPPRNVSRLPSGLKPRLSLLRKSELKRQQELDPTRLQPPSARLPPRNPYGRNSWYSTGYENSPCWSLDSVVLDHRPQSAPPPEYEHHPKPCRQHEADPYQGKVAFYRDRISLSPEGRREKERYEADSQPGCCGLCEIGTVSKVAAWVGPWLTGVGTIMLYGLAATGKCFGGCFH</sequence>
<dbReference type="AlphaFoldDB" id="A0AAW0R0V2"/>
<organism evidence="2 3">
    <name type="scientific">Apiospora kogelbergensis</name>
    <dbReference type="NCBI Taxonomy" id="1337665"/>
    <lineage>
        <taxon>Eukaryota</taxon>
        <taxon>Fungi</taxon>
        <taxon>Dikarya</taxon>
        <taxon>Ascomycota</taxon>
        <taxon>Pezizomycotina</taxon>
        <taxon>Sordariomycetes</taxon>
        <taxon>Xylariomycetidae</taxon>
        <taxon>Amphisphaeriales</taxon>
        <taxon>Apiosporaceae</taxon>
        <taxon>Apiospora</taxon>
    </lineage>
</organism>
<feature type="compositionally biased region" description="Basic and acidic residues" evidence="1">
    <location>
        <begin position="74"/>
        <end position="86"/>
    </location>
</feature>
<dbReference type="EMBL" id="JAQQWP010000004">
    <property type="protein sequence ID" value="KAK8120859.1"/>
    <property type="molecule type" value="Genomic_DNA"/>
</dbReference>
<accession>A0AAW0R0V2</accession>
<feature type="compositionally biased region" description="Basic and acidic residues" evidence="1">
    <location>
        <begin position="26"/>
        <end position="37"/>
    </location>
</feature>
<feature type="region of interest" description="Disordered" evidence="1">
    <location>
        <begin position="1"/>
        <end position="102"/>
    </location>
</feature>
<evidence type="ECO:0000256" key="1">
    <source>
        <dbReference type="SAM" id="MobiDB-lite"/>
    </source>
</evidence>
<protein>
    <submittedName>
        <fullName evidence="2">Uncharacterized protein</fullName>
    </submittedName>
</protein>
<keyword evidence="3" id="KW-1185">Reference proteome</keyword>
<dbReference type="Proteomes" id="UP001392437">
    <property type="component" value="Unassembled WGS sequence"/>
</dbReference>
<proteinExistence type="predicted"/>
<name>A0AAW0R0V2_9PEZI</name>
<evidence type="ECO:0000313" key="3">
    <source>
        <dbReference type="Proteomes" id="UP001392437"/>
    </source>
</evidence>
<evidence type="ECO:0000313" key="2">
    <source>
        <dbReference type="EMBL" id="KAK8120859.1"/>
    </source>
</evidence>
<gene>
    <name evidence="2" type="ORF">PG999_004979</name>
</gene>
<comment type="caution">
    <text evidence="2">The sequence shown here is derived from an EMBL/GenBank/DDBJ whole genome shotgun (WGS) entry which is preliminary data.</text>
</comment>